<dbReference type="AlphaFoldDB" id="A0A1L9RMY7"/>
<dbReference type="CDD" id="cd02440">
    <property type="entry name" value="AdoMet_MTases"/>
    <property type="match status" value="1"/>
</dbReference>
<proteinExistence type="predicted"/>
<evidence type="ECO:0000313" key="2">
    <source>
        <dbReference type="Proteomes" id="UP000184383"/>
    </source>
</evidence>
<dbReference type="STRING" id="1073089.A0A1L9RMY7"/>
<reference evidence="2" key="1">
    <citation type="journal article" date="2017" name="Genome Biol.">
        <title>Comparative genomics reveals high biological diversity and specific adaptations in the industrially and medically important fungal genus Aspergillus.</title>
        <authorList>
            <person name="de Vries R.P."/>
            <person name="Riley R."/>
            <person name="Wiebenga A."/>
            <person name="Aguilar-Osorio G."/>
            <person name="Amillis S."/>
            <person name="Uchima C.A."/>
            <person name="Anderluh G."/>
            <person name="Asadollahi M."/>
            <person name="Askin M."/>
            <person name="Barry K."/>
            <person name="Battaglia E."/>
            <person name="Bayram O."/>
            <person name="Benocci T."/>
            <person name="Braus-Stromeyer S.A."/>
            <person name="Caldana C."/>
            <person name="Canovas D."/>
            <person name="Cerqueira G.C."/>
            <person name="Chen F."/>
            <person name="Chen W."/>
            <person name="Choi C."/>
            <person name="Clum A."/>
            <person name="Dos Santos R.A."/>
            <person name="Damasio A.R."/>
            <person name="Diallinas G."/>
            <person name="Emri T."/>
            <person name="Fekete E."/>
            <person name="Flipphi M."/>
            <person name="Freyberg S."/>
            <person name="Gallo A."/>
            <person name="Gournas C."/>
            <person name="Habgood R."/>
            <person name="Hainaut M."/>
            <person name="Harispe M.L."/>
            <person name="Henrissat B."/>
            <person name="Hilden K.S."/>
            <person name="Hope R."/>
            <person name="Hossain A."/>
            <person name="Karabika E."/>
            <person name="Karaffa L."/>
            <person name="Karanyi Z."/>
            <person name="Krasevec N."/>
            <person name="Kuo A."/>
            <person name="Kusch H."/>
            <person name="LaButti K."/>
            <person name="Lagendijk E.L."/>
            <person name="Lapidus A."/>
            <person name="Levasseur A."/>
            <person name="Lindquist E."/>
            <person name="Lipzen A."/>
            <person name="Logrieco A.F."/>
            <person name="MacCabe A."/>
            <person name="Maekelae M.R."/>
            <person name="Malavazi I."/>
            <person name="Melin P."/>
            <person name="Meyer V."/>
            <person name="Mielnichuk N."/>
            <person name="Miskei M."/>
            <person name="Molnar A.P."/>
            <person name="Mule G."/>
            <person name="Ngan C.Y."/>
            <person name="Orejas M."/>
            <person name="Orosz E."/>
            <person name="Ouedraogo J.P."/>
            <person name="Overkamp K.M."/>
            <person name="Park H.-S."/>
            <person name="Perrone G."/>
            <person name="Piumi F."/>
            <person name="Punt P.J."/>
            <person name="Ram A.F."/>
            <person name="Ramon A."/>
            <person name="Rauscher S."/>
            <person name="Record E."/>
            <person name="Riano-Pachon D.M."/>
            <person name="Robert V."/>
            <person name="Roehrig J."/>
            <person name="Ruller R."/>
            <person name="Salamov A."/>
            <person name="Salih N.S."/>
            <person name="Samson R.A."/>
            <person name="Sandor E."/>
            <person name="Sanguinetti M."/>
            <person name="Schuetze T."/>
            <person name="Sepcic K."/>
            <person name="Shelest E."/>
            <person name="Sherlock G."/>
            <person name="Sophianopoulou V."/>
            <person name="Squina F.M."/>
            <person name="Sun H."/>
            <person name="Susca A."/>
            <person name="Todd R.B."/>
            <person name="Tsang A."/>
            <person name="Unkles S.E."/>
            <person name="van de Wiele N."/>
            <person name="van Rossen-Uffink D."/>
            <person name="Oliveira J.V."/>
            <person name="Vesth T.C."/>
            <person name="Visser J."/>
            <person name="Yu J.-H."/>
            <person name="Zhou M."/>
            <person name="Andersen M.R."/>
            <person name="Archer D.B."/>
            <person name="Baker S.E."/>
            <person name="Benoit I."/>
            <person name="Brakhage A.A."/>
            <person name="Braus G.H."/>
            <person name="Fischer R."/>
            <person name="Frisvad J.C."/>
            <person name="Goldman G.H."/>
            <person name="Houbraken J."/>
            <person name="Oakley B."/>
            <person name="Pocsi I."/>
            <person name="Scazzocchio C."/>
            <person name="Seiboth B."/>
            <person name="vanKuyk P.A."/>
            <person name="Wortman J."/>
            <person name="Dyer P.S."/>
            <person name="Grigoriev I.V."/>
        </authorList>
    </citation>
    <scope>NUCLEOTIDE SEQUENCE [LARGE SCALE GENOMIC DNA]</scope>
    <source>
        <strain evidence="2">DTO 134E9</strain>
    </source>
</reference>
<dbReference type="Pfam" id="PF13489">
    <property type="entry name" value="Methyltransf_23"/>
    <property type="match status" value="1"/>
</dbReference>
<dbReference type="GeneID" id="63743980"/>
<organism evidence="1 2">
    <name type="scientific">Aspergillus wentii DTO 134E9</name>
    <dbReference type="NCBI Taxonomy" id="1073089"/>
    <lineage>
        <taxon>Eukaryota</taxon>
        <taxon>Fungi</taxon>
        <taxon>Dikarya</taxon>
        <taxon>Ascomycota</taxon>
        <taxon>Pezizomycotina</taxon>
        <taxon>Eurotiomycetes</taxon>
        <taxon>Eurotiomycetidae</taxon>
        <taxon>Eurotiales</taxon>
        <taxon>Aspergillaceae</taxon>
        <taxon>Aspergillus</taxon>
        <taxon>Aspergillus subgen. Cremei</taxon>
    </lineage>
</organism>
<sequence>MVEIDQDAPSSALDDASNGTSLRSTIVQYEFRHGRRYHSNHAGNYQFPNDEAEQDRLDMLHHMFHRLLYNQLFLAPINLAGKRILDIGTGTGLWAIDVGDEHPSATVIGNDLSPIQPQWVPPNVKFYVDDVEKDWVEGHRYDYIHCRYLAGSIRDWPRLIRQCYDNLTPGGWLELQETANTLYSEDDSLQPDSYMVRMMDGLFTACHQIGQTMDPAPHMRGWVEQAGFKNTTQQRFKLPVGNWPKDARLKECGTFMRVNFVEGVDAFTAALLGDVLGWERDEVELLNAKVRDEAMRNQIHAMFDFFVVVGQKPE</sequence>
<dbReference type="GO" id="GO:0008168">
    <property type="term" value="F:methyltransferase activity"/>
    <property type="evidence" value="ECO:0007669"/>
    <property type="project" value="TreeGrafter"/>
</dbReference>
<dbReference type="OrthoDB" id="2013972at2759"/>
<dbReference type="VEuPathDB" id="FungiDB:ASPWEDRAFT_109942"/>
<protein>
    <recommendedName>
        <fullName evidence="3">Methyltransferase domain-containing protein</fullName>
    </recommendedName>
</protein>
<accession>A0A1L9RMY7</accession>
<evidence type="ECO:0008006" key="3">
    <source>
        <dbReference type="Google" id="ProtNLM"/>
    </source>
</evidence>
<dbReference type="RefSeq" id="XP_040689929.1">
    <property type="nucleotide sequence ID" value="XM_040828132.1"/>
</dbReference>
<evidence type="ECO:0000313" key="1">
    <source>
        <dbReference type="EMBL" id="OJJ36253.1"/>
    </source>
</evidence>
<dbReference type="PANTHER" id="PTHR43591">
    <property type="entry name" value="METHYLTRANSFERASE"/>
    <property type="match status" value="1"/>
</dbReference>
<keyword evidence="2" id="KW-1185">Reference proteome</keyword>
<dbReference type="Gene3D" id="3.40.50.150">
    <property type="entry name" value="Vaccinia Virus protein VP39"/>
    <property type="match status" value="1"/>
</dbReference>
<dbReference type="PANTHER" id="PTHR43591:SF24">
    <property type="entry name" value="2-METHOXY-6-POLYPRENYL-1,4-BENZOQUINOL METHYLASE, MITOCHONDRIAL"/>
    <property type="match status" value="1"/>
</dbReference>
<dbReference type="EMBL" id="KV878212">
    <property type="protein sequence ID" value="OJJ36253.1"/>
    <property type="molecule type" value="Genomic_DNA"/>
</dbReference>
<dbReference type="InterPro" id="IPR029063">
    <property type="entry name" value="SAM-dependent_MTases_sf"/>
</dbReference>
<dbReference type="Proteomes" id="UP000184383">
    <property type="component" value="Unassembled WGS sequence"/>
</dbReference>
<name>A0A1L9RMY7_ASPWE</name>
<gene>
    <name evidence="1" type="ORF">ASPWEDRAFT_109942</name>
</gene>
<dbReference type="SUPFAM" id="SSF53335">
    <property type="entry name" value="S-adenosyl-L-methionine-dependent methyltransferases"/>
    <property type="match status" value="1"/>
</dbReference>